<evidence type="ECO:0008006" key="4">
    <source>
        <dbReference type="Google" id="ProtNLM"/>
    </source>
</evidence>
<name>D7G2T4_ECTSI</name>
<accession>D7G2T4</accession>
<reference evidence="2 3" key="1">
    <citation type="journal article" date="2010" name="Nature">
        <title>The Ectocarpus genome and the independent evolution of multicellularity in brown algae.</title>
        <authorList>
            <person name="Cock J.M."/>
            <person name="Sterck L."/>
            <person name="Rouze P."/>
            <person name="Scornet D."/>
            <person name="Allen A.E."/>
            <person name="Amoutzias G."/>
            <person name="Anthouard V."/>
            <person name="Artiguenave F."/>
            <person name="Aury J.M."/>
            <person name="Badger J.H."/>
            <person name="Beszteri B."/>
            <person name="Billiau K."/>
            <person name="Bonnet E."/>
            <person name="Bothwell J.H."/>
            <person name="Bowler C."/>
            <person name="Boyen C."/>
            <person name="Brownlee C."/>
            <person name="Carrano C.J."/>
            <person name="Charrier B."/>
            <person name="Cho G.Y."/>
            <person name="Coelho S.M."/>
            <person name="Collen J."/>
            <person name="Corre E."/>
            <person name="Da Silva C."/>
            <person name="Delage L."/>
            <person name="Delaroque N."/>
            <person name="Dittami S.M."/>
            <person name="Doulbeau S."/>
            <person name="Elias M."/>
            <person name="Farnham G."/>
            <person name="Gachon C.M."/>
            <person name="Gschloessl B."/>
            <person name="Heesch S."/>
            <person name="Jabbari K."/>
            <person name="Jubin C."/>
            <person name="Kawai H."/>
            <person name="Kimura K."/>
            <person name="Kloareg B."/>
            <person name="Kupper F.C."/>
            <person name="Lang D."/>
            <person name="Le Bail A."/>
            <person name="Leblanc C."/>
            <person name="Lerouge P."/>
            <person name="Lohr M."/>
            <person name="Lopez P.J."/>
            <person name="Martens C."/>
            <person name="Maumus F."/>
            <person name="Michel G."/>
            <person name="Miranda-Saavedra D."/>
            <person name="Morales J."/>
            <person name="Moreau H."/>
            <person name="Motomura T."/>
            <person name="Nagasato C."/>
            <person name="Napoli C.A."/>
            <person name="Nelson D.R."/>
            <person name="Nyvall-Collen P."/>
            <person name="Peters A.F."/>
            <person name="Pommier C."/>
            <person name="Potin P."/>
            <person name="Poulain J."/>
            <person name="Quesneville H."/>
            <person name="Read B."/>
            <person name="Rensing S.A."/>
            <person name="Ritter A."/>
            <person name="Rousvoal S."/>
            <person name="Samanta M."/>
            <person name="Samson G."/>
            <person name="Schroeder D.C."/>
            <person name="Segurens B."/>
            <person name="Strittmatter M."/>
            <person name="Tonon T."/>
            <person name="Tregear J.W."/>
            <person name="Valentin K."/>
            <person name="von Dassow P."/>
            <person name="Yamagishi T."/>
            <person name="Van de Peer Y."/>
            <person name="Wincker P."/>
        </authorList>
    </citation>
    <scope>NUCLEOTIDE SEQUENCE [LARGE SCALE GENOMIC DNA]</scope>
    <source>
        <strain evidence="3">Ec32 / CCAP1310/4</strain>
    </source>
</reference>
<dbReference type="Proteomes" id="UP000002630">
    <property type="component" value="Unassembled WGS sequence"/>
</dbReference>
<protein>
    <recommendedName>
        <fullName evidence="4">Sulfotransferase domain-containing protein</fullName>
    </recommendedName>
</protein>
<dbReference type="InterPro" id="IPR027417">
    <property type="entry name" value="P-loop_NTPase"/>
</dbReference>
<evidence type="ECO:0000313" key="3">
    <source>
        <dbReference type="Proteomes" id="UP000002630"/>
    </source>
</evidence>
<organism evidence="2 3">
    <name type="scientific">Ectocarpus siliculosus</name>
    <name type="common">Brown alga</name>
    <name type="synonym">Conferva siliculosa</name>
    <dbReference type="NCBI Taxonomy" id="2880"/>
    <lineage>
        <taxon>Eukaryota</taxon>
        <taxon>Sar</taxon>
        <taxon>Stramenopiles</taxon>
        <taxon>Ochrophyta</taxon>
        <taxon>PX clade</taxon>
        <taxon>Phaeophyceae</taxon>
        <taxon>Ectocarpales</taxon>
        <taxon>Ectocarpaceae</taxon>
        <taxon>Ectocarpus</taxon>
    </lineage>
</organism>
<dbReference type="OrthoDB" id="10330471at2759"/>
<dbReference type="InParanoid" id="D7G2T4"/>
<proteinExistence type="predicted"/>
<feature type="region of interest" description="Disordered" evidence="1">
    <location>
        <begin position="103"/>
        <end position="127"/>
    </location>
</feature>
<gene>
    <name evidence="2" type="ORF">Esi_0484_0019</name>
</gene>
<dbReference type="AlphaFoldDB" id="D7G2T4"/>
<dbReference type="EMBL" id="FN649760">
    <property type="protein sequence ID" value="CBJ33438.1"/>
    <property type="molecule type" value="Genomic_DNA"/>
</dbReference>
<dbReference type="Gene3D" id="3.40.50.300">
    <property type="entry name" value="P-loop containing nucleotide triphosphate hydrolases"/>
    <property type="match status" value="1"/>
</dbReference>
<keyword evidence="3" id="KW-1185">Reference proteome</keyword>
<sequence length="161" mass="18535">MRDPRAVAVSTYFYIKRSPIHLHHPSRGKSLDEAVVVILPQICQFTTIRHILFDGQLSDRSEIFWYEDAMRDPLGWYNRWASLAGFTLPARWIKDIQASLTEAAENDRKREPHPGGQVVSSDRTWEDEVSPETRLEMNSILRTWLPGVLLARFDVPASETS</sequence>
<evidence type="ECO:0000313" key="2">
    <source>
        <dbReference type="EMBL" id="CBJ33438.1"/>
    </source>
</evidence>
<evidence type="ECO:0000256" key="1">
    <source>
        <dbReference type="SAM" id="MobiDB-lite"/>
    </source>
</evidence>
<dbReference type="SUPFAM" id="SSF52540">
    <property type="entry name" value="P-loop containing nucleoside triphosphate hydrolases"/>
    <property type="match status" value="1"/>
</dbReference>